<evidence type="ECO:0000256" key="2">
    <source>
        <dbReference type="ARBA" id="ARBA00023125"/>
    </source>
</evidence>
<accession>A0A7M2X134</accession>
<proteinExistence type="predicted"/>
<dbReference type="InterPro" id="IPR028082">
    <property type="entry name" value="Peripla_BP_I"/>
</dbReference>
<keyword evidence="2 5" id="KW-0238">DNA-binding</keyword>
<keyword evidence="1" id="KW-0805">Transcription regulation</keyword>
<dbReference type="AlphaFoldDB" id="A0A7M2X134"/>
<protein>
    <submittedName>
        <fullName evidence="5">LacI family DNA-binding transcriptional regulator</fullName>
    </submittedName>
</protein>
<sequence length="329" mass="36120">MSIPTVHQVLNGYNVRFSAETRKKVLEAAKELDYRPNIAARGLRARKSFLLGLQFNAVNYPLIAGFTRGFQQMCTAQSYAPIFLTHVSTEDEAENCRTLIDRRVDGLIVNCAVGTTGASNAGRFAEMRQAGTHLVEVFGRFVDGAPRVTLDYRAGAVASTELLIAKGHKKIALFTHSDYRTSERIPGLYWTAWEHWRGYEETMRQAGLEPTTIAYQVSGDRTREGAHYFSAYENAKLLLNHPAKPTAAVFYRGEAVEAILHYASANPSAAPEGFGISVFDRVAPTHSDAISLYALPQPIEDVGQAAAKLLLDSIAGREVESIAMGPKKP</sequence>
<reference evidence="5 6" key="1">
    <citation type="submission" date="2020-10" db="EMBL/GenBank/DDBJ databases">
        <title>Wide distribution of Phycisphaera-like planctomycetes from WD2101 soil group in peatlands and genome analysis of the first cultivated representative.</title>
        <authorList>
            <person name="Dedysh S.N."/>
            <person name="Beletsky A.V."/>
            <person name="Ivanova A."/>
            <person name="Kulichevskaya I.S."/>
            <person name="Suzina N.E."/>
            <person name="Philippov D.A."/>
            <person name="Rakitin A.L."/>
            <person name="Mardanov A.V."/>
            <person name="Ravin N.V."/>
        </authorList>
    </citation>
    <scope>NUCLEOTIDE SEQUENCE [LARGE SCALE GENOMIC DNA]</scope>
    <source>
        <strain evidence="5 6">M1803</strain>
    </source>
</reference>
<dbReference type="PANTHER" id="PTHR30146:SF153">
    <property type="entry name" value="LACTOSE OPERON REPRESSOR"/>
    <property type="match status" value="1"/>
</dbReference>
<dbReference type="CDD" id="cd01392">
    <property type="entry name" value="HTH_LacI"/>
    <property type="match status" value="1"/>
</dbReference>
<dbReference type="SUPFAM" id="SSF47413">
    <property type="entry name" value="lambda repressor-like DNA-binding domains"/>
    <property type="match status" value="1"/>
</dbReference>
<dbReference type="InterPro" id="IPR046335">
    <property type="entry name" value="LacI/GalR-like_sensor"/>
</dbReference>
<keyword evidence="6" id="KW-1185">Reference proteome</keyword>
<dbReference type="CDD" id="cd06267">
    <property type="entry name" value="PBP1_LacI_sugar_binding-like"/>
    <property type="match status" value="1"/>
</dbReference>
<evidence type="ECO:0000313" key="6">
    <source>
        <dbReference type="Proteomes" id="UP000593765"/>
    </source>
</evidence>
<evidence type="ECO:0000256" key="3">
    <source>
        <dbReference type="ARBA" id="ARBA00023163"/>
    </source>
</evidence>
<dbReference type="InterPro" id="IPR010982">
    <property type="entry name" value="Lambda_DNA-bd_dom_sf"/>
</dbReference>
<dbReference type="GO" id="GO:0000976">
    <property type="term" value="F:transcription cis-regulatory region binding"/>
    <property type="evidence" value="ECO:0007669"/>
    <property type="project" value="TreeGrafter"/>
</dbReference>
<keyword evidence="3" id="KW-0804">Transcription</keyword>
<dbReference type="KEGG" id="hbs:IPV69_08485"/>
<dbReference type="GO" id="GO:0003700">
    <property type="term" value="F:DNA-binding transcription factor activity"/>
    <property type="evidence" value="ECO:0007669"/>
    <property type="project" value="TreeGrafter"/>
</dbReference>
<dbReference type="Proteomes" id="UP000593765">
    <property type="component" value="Chromosome"/>
</dbReference>
<name>A0A7M2X134_9BACT</name>
<dbReference type="PANTHER" id="PTHR30146">
    <property type="entry name" value="LACI-RELATED TRANSCRIPTIONAL REPRESSOR"/>
    <property type="match status" value="1"/>
</dbReference>
<dbReference type="EMBL" id="CP063458">
    <property type="protein sequence ID" value="QOV91374.1"/>
    <property type="molecule type" value="Genomic_DNA"/>
</dbReference>
<dbReference type="PROSITE" id="PS50932">
    <property type="entry name" value="HTH_LACI_2"/>
    <property type="match status" value="1"/>
</dbReference>
<evidence type="ECO:0000313" key="5">
    <source>
        <dbReference type="EMBL" id="QOV91374.1"/>
    </source>
</evidence>
<organism evidence="5 6">
    <name type="scientific">Humisphaera borealis</name>
    <dbReference type="NCBI Taxonomy" id="2807512"/>
    <lineage>
        <taxon>Bacteria</taxon>
        <taxon>Pseudomonadati</taxon>
        <taxon>Planctomycetota</taxon>
        <taxon>Phycisphaerae</taxon>
        <taxon>Tepidisphaerales</taxon>
        <taxon>Tepidisphaeraceae</taxon>
        <taxon>Humisphaera</taxon>
    </lineage>
</organism>
<dbReference type="SUPFAM" id="SSF53822">
    <property type="entry name" value="Periplasmic binding protein-like I"/>
    <property type="match status" value="1"/>
</dbReference>
<evidence type="ECO:0000256" key="1">
    <source>
        <dbReference type="ARBA" id="ARBA00023015"/>
    </source>
</evidence>
<feature type="domain" description="HTH lacI-type" evidence="4">
    <location>
        <begin position="1"/>
        <end position="45"/>
    </location>
</feature>
<evidence type="ECO:0000259" key="4">
    <source>
        <dbReference type="PROSITE" id="PS50932"/>
    </source>
</evidence>
<dbReference type="InterPro" id="IPR000843">
    <property type="entry name" value="HTH_LacI"/>
</dbReference>
<gene>
    <name evidence="5" type="ORF">IPV69_08485</name>
</gene>
<dbReference type="Gene3D" id="3.40.50.2300">
    <property type="match status" value="2"/>
</dbReference>
<dbReference type="SMART" id="SM00354">
    <property type="entry name" value="HTH_LACI"/>
    <property type="match status" value="1"/>
</dbReference>
<dbReference type="Gene3D" id="1.10.260.40">
    <property type="entry name" value="lambda repressor-like DNA-binding domains"/>
    <property type="match status" value="1"/>
</dbReference>
<dbReference type="Pfam" id="PF13377">
    <property type="entry name" value="Peripla_BP_3"/>
    <property type="match status" value="1"/>
</dbReference>